<evidence type="ECO:0000313" key="1">
    <source>
        <dbReference type="EMBL" id="JAH06997.1"/>
    </source>
</evidence>
<accession>A0A0E9PRT0</accession>
<reference evidence="1" key="2">
    <citation type="journal article" date="2015" name="Fish Shellfish Immunol.">
        <title>Early steps in the European eel (Anguilla anguilla)-Vibrio vulnificus interaction in the gills: Role of the RtxA13 toxin.</title>
        <authorList>
            <person name="Callol A."/>
            <person name="Pajuelo D."/>
            <person name="Ebbesson L."/>
            <person name="Teles M."/>
            <person name="MacKenzie S."/>
            <person name="Amaro C."/>
        </authorList>
    </citation>
    <scope>NUCLEOTIDE SEQUENCE</scope>
</reference>
<dbReference type="EMBL" id="GBXM01101580">
    <property type="protein sequence ID" value="JAH06997.1"/>
    <property type="molecule type" value="Transcribed_RNA"/>
</dbReference>
<proteinExistence type="predicted"/>
<dbReference type="AlphaFoldDB" id="A0A0E9PRT0"/>
<sequence length="33" mass="3914">MMITYSYNDLNIPILLNSCIHDITSKMMYVLVY</sequence>
<name>A0A0E9PRT0_ANGAN</name>
<protein>
    <submittedName>
        <fullName evidence="1">Uncharacterized protein</fullName>
    </submittedName>
</protein>
<organism evidence="1">
    <name type="scientific">Anguilla anguilla</name>
    <name type="common">European freshwater eel</name>
    <name type="synonym">Muraena anguilla</name>
    <dbReference type="NCBI Taxonomy" id="7936"/>
    <lineage>
        <taxon>Eukaryota</taxon>
        <taxon>Metazoa</taxon>
        <taxon>Chordata</taxon>
        <taxon>Craniata</taxon>
        <taxon>Vertebrata</taxon>
        <taxon>Euteleostomi</taxon>
        <taxon>Actinopterygii</taxon>
        <taxon>Neopterygii</taxon>
        <taxon>Teleostei</taxon>
        <taxon>Anguilliformes</taxon>
        <taxon>Anguillidae</taxon>
        <taxon>Anguilla</taxon>
    </lineage>
</organism>
<reference evidence="1" key="1">
    <citation type="submission" date="2014-11" db="EMBL/GenBank/DDBJ databases">
        <authorList>
            <person name="Amaro Gonzalez C."/>
        </authorList>
    </citation>
    <scope>NUCLEOTIDE SEQUENCE</scope>
</reference>